<evidence type="ECO:0000256" key="4">
    <source>
        <dbReference type="ARBA" id="ARBA00022763"/>
    </source>
</evidence>
<comment type="subcellular location">
    <subcellularLocation>
        <location evidence="1">Nucleus</location>
    </subcellularLocation>
</comment>
<dbReference type="Pfam" id="PF08785">
    <property type="entry name" value="Ku_PK_bind"/>
    <property type="match status" value="1"/>
</dbReference>
<keyword evidence="8" id="KW-0238">DNA-binding</keyword>
<comment type="similarity">
    <text evidence="2">Belongs to the ku80 family.</text>
</comment>
<keyword evidence="5" id="KW-0378">Hydrolase</keyword>
<comment type="caution">
    <text evidence="14">The sequence shown here is derived from an EMBL/GenBank/DDBJ whole genome shotgun (WGS) entry which is preliminary data.</text>
</comment>
<dbReference type="Gene3D" id="3.40.50.410">
    <property type="entry name" value="von Willebrand factor, type A domain"/>
    <property type="match status" value="1"/>
</dbReference>
<dbReference type="Pfam" id="PF03730">
    <property type="entry name" value="Ku_C"/>
    <property type="match status" value="1"/>
</dbReference>
<feature type="region of interest" description="Disordered" evidence="12">
    <location>
        <begin position="1"/>
        <end position="39"/>
    </location>
</feature>
<evidence type="ECO:0000256" key="8">
    <source>
        <dbReference type="ARBA" id="ARBA00023125"/>
    </source>
</evidence>
<evidence type="ECO:0000256" key="3">
    <source>
        <dbReference type="ARBA" id="ARBA00022741"/>
    </source>
</evidence>
<evidence type="ECO:0000256" key="11">
    <source>
        <dbReference type="ARBA" id="ARBA00023242"/>
    </source>
</evidence>
<dbReference type="InterPro" id="IPR024193">
    <property type="entry name" value="Ku80"/>
</dbReference>
<dbReference type="InterPro" id="IPR016194">
    <property type="entry name" value="SPOC-like_C_dom_sf"/>
</dbReference>
<feature type="compositionally biased region" description="Acidic residues" evidence="12">
    <location>
        <begin position="558"/>
        <end position="570"/>
    </location>
</feature>
<evidence type="ECO:0000256" key="5">
    <source>
        <dbReference type="ARBA" id="ARBA00022801"/>
    </source>
</evidence>
<dbReference type="InterPro" id="IPR036465">
    <property type="entry name" value="vWFA_dom_sf"/>
</dbReference>
<feature type="region of interest" description="Disordered" evidence="12">
    <location>
        <begin position="527"/>
        <end position="570"/>
    </location>
</feature>
<dbReference type="Gene3D" id="1.25.40.240">
    <property type="entry name" value="Ku, C-terminal domain"/>
    <property type="match status" value="1"/>
</dbReference>
<sequence>MGPELNVIGPNMEEEDDDDDGSAGPGTANGHMKEKTAQQRAGEAMVRHILQEVDGECYSFDEALPALSYFQAREVRPTAWKCQLEISANLKIPICSYAKLKDFKLKQSWKDVYAKDPSEEIGTVRTYHMNDEEETEVEKEDMVEGHKYGNTLVPMSEDDKANMKYKAEKCFKVLGFTKAENVKRYHYLGDGASVVIGEKDDETAAVALSAFINALYETNMVAIVRKVYSAASGPKIGVLLPHIKSDYECLFYVELPFMEDVRQYTFGTLPIKDDAVANKKFSPSAEQLSAVDDLITSMDLSQNSQDDDGETSEALKPKLTFNPYFQRLYQCLQHRALNPDDALPELSPLIASYLKPPQEIITNCQENVDKLKKLFKLEVVQKKEDKTGENMFKDEESAAGPSKKIKLDDNLEGGMENITRSKVTEVGTVTPIDDFLDLINRKDEDKLEEACEQMQKRIEQIVMDSFGTQFYGKAMDCLKVLREQSIKKSEPRLFNTFLKNFKDKLIAKGRRDFWEQIVEEKQNLITKSECEDSSVSAEEAKQFISDGDTKPDEQQAPAEDDDADDLLENM</sequence>
<dbReference type="PANTHER" id="PTHR12604">
    <property type="entry name" value="KU AUTOANTIGEN DNA HELICASE"/>
    <property type="match status" value="1"/>
</dbReference>
<protein>
    <recommendedName>
        <fullName evidence="13">Ku domain-containing protein</fullName>
    </recommendedName>
</protein>
<evidence type="ECO:0000256" key="9">
    <source>
        <dbReference type="ARBA" id="ARBA00023172"/>
    </source>
</evidence>
<dbReference type="Gene3D" id="2.40.290.10">
    <property type="match status" value="1"/>
</dbReference>
<keyword evidence="10" id="KW-0234">DNA repair</keyword>
<keyword evidence="6" id="KW-0347">Helicase</keyword>
<keyword evidence="4" id="KW-0227">DNA damage</keyword>
<dbReference type="SUPFAM" id="SSF100939">
    <property type="entry name" value="SPOC domain-like"/>
    <property type="match status" value="1"/>
</dbReference>
<evidence type="ECO:0000256" key="6">
    <source>
        <dbReference type="ARBA" id="ARBA00022806"/>
    </source>
</evidence>
<dbReference type="Proteomes" id="UP001217089">
    <property type="component" value="Unassembled WGS sequence"/>
</dbReference>
<dbReference type="SUPFAM" id="SSF101420">
    <property type="entry name" value="C-terminal domain of Ku80"/>
    <property type="match status" value="1"/>
</dbReference>
<dbReference type="EMBL" id="JARBDR010000018">
    <property type="protein sequence ID" value="KAJ8321712.1"/>
    <property type="molecule type" value="Genomic_DNA"/>
</dbReference>
<keyword evidence="11" id="KW-0539">Nucleus</keyword>
<gene>
    <name evidence="14" type="ORF">KUTeg_000183</name>
</gene>
<evidence type="ECO:0000313" key="14">
    <source>
        <dbReference type="EMBL" id="KAJ8321712.1"/>
    </source>
</evidence>
<keyword evidence="9" id="KW-0233">DNA recombination</keyword>
<reference evidence="14 15" key="1">
    <citation type="submission" date="2022-12" db="EMBL/GenBank/DDBJ databases">
        <title>Chromosome-level genome of Tegillarca granosa.</title>
        <authorList>
            <person name="Kim J."/>
        </authorList>
    </citation>
    <scope>NUCLEOTIDE SEQUENCE [LARGE SCALE GENOMIC DNA]</scope>
    <source>
        <strain evidence="14">Teg-2019</strain>
        <tissue evidence="14">Adductor muscle</tissue>
    </source>
</reference>
<dbReference type="SMART" id="SM00559">
    <property type="entry name" value="Ku78"/>
    <property type="match status" value="1"/>
</dbReference>
<dbReference type="InterPro" id="IPR036494">
    <property type="entry name" value="Ku_C_sf"/>
</dbReference>
<keyword evidence="15" id="KW-1185">Reference proteome</keyword>
<keyword evidence="3" id="KW-0547">Nucleotide-binding</keyword>
<evidence type="ECO:0000256" key="10">
    <source>
        <dbReference type="ARBA" id="ARBA00023204"/>
    </source>
</evidence>
<proteinExistence type="inferred from homology"/>
<organism evidence="14 15">
    <name type="scientific">Tegillarca granosa</name>
    <name type="common">Malaysian cockle</name>
    <name type="synonym">Anadara granosa</name>
    <dbReference type="NCBI Taxonomy" id="220873"/>
    <lineage>
        <taxon>Eukaryota</taxon>
        <taxon>Metazoa</taxon>
        <taxon>Spiralia</taxon>
        <taxon>Lophotrochozoa</taxon>
        <taxon>Mollusca</taxon>
        <taxon>Bivalvia</taxon>
        <taxon>Autobranchia</taxon>
        <taxon>Pteriomorphia</taxon>
        <taxon>Arcoida</taxon>
        <taxon>Arcoidea</taxon>
        <taxon>Arcidae</taxon>
        <taxon>Tegillarca</taxon>
    </lineage>
</organism>
<dbReference type="Pfam" id="PF02735">
    <property type="entry name" value="Ku"/>
    <property type="match status" value="1"/>
</dbReference>
<evidence type="ECO:0000313" key="15">
    <source>
        <dbReference type="Proteomes" id="UP001217089"/>
    </source>
</evidence>
<evidence type="ECO:0000256" key="12">
    <source>
        <dbReference type="SAM" id="MobiDB-lite"/>
    </source>
</evidence>
<evidence type="ECO:0000259" key="13">
    <source>
        <dbReference type="SMART" id="SM00559"/>
    </source>
</evidence>
<name>A0ABQ9FWT2_TEGGR</name>
<accession>A0ABQ9FWT2</accession>
<dbReference type="Gene3D" id="1.10.1600.10">
    <property type="match status" value="1"/>
</dbReference>
<dbReference type="CDD" id="cd00873">
    <property type="entry name" value="KU80"/>
    <property type="match status" value="1"/>
</dbReference>
<dbReference type="InterPro" id="IPR005160">
    <property type="entry name" value="Ku_C"/>
</dbReference>
<evidence type="ECO:0000256" key="1">
    <source>
        <dbReference type="ARBA" id="ARBA00004123"/>
    </source>
</evidence>
<keyword evidence="7" id="KW-0067">ATP-binding</keyword>
<feature type="domain" description="Ku" evidence="13">
    <location>
        <begin position="134"/>
        <end position="273"/>
    </location>
</feature>
<evidence type="ECO:0000256" key="7">
    <source>
        <dbReference type="ARBA" id="ARBA00022840"/>
    </source>
</evidence>
<dbReference type="InterPro" id="IPR006164">
    <property type="entry name" value="DNA_bd_Ku70/Ku80"/>
</dbReference>
<dbReference type="InterPro" id="IPR014893">
    <property type="entry name" value="Ku_PK_bind"/>
</dbReference>
<evidence type="ECO:0000256" key="2">
    <source>
        <dbReference type="ARBA" id="ARBA00007726"/>
    </source>
</evidence>
<dbReference type="PANTHER" id="PTHR12604:SF4">
    <property type="entry name" value="X-RAY REPAIR CROSS-COMPLEMENTING PROTEIN 5"/>
    <property type="match status" value="1"/>
</dbReference>
<feature type="compositionally biased region" description="Acidic residues" evidence="12">
    <location>
        <begin position="12"/>
        <end position="21"/>
    </location>
</feature>